<dbReference type="InterPro" id="IPR009057">
    <property type="entry name" value="Homeodomain-like_sf"/>
</dbReference>
<name>A0AA96LBI6_9BACL</name>
<evidence type="ECO:0000256" key="2">
    <source>
        <dbReference type="ARBA" id="ARBA00023125"/>
    </source>
</evidence>
<dbReference type="PANTHER" id="PTHR43280:SF28">
    <property type="entry name" value="HTH-TYPE TRANSCRIPTIONAL ACTIVATOR RHAS"/>
    <property type="match status" value="1"/>
</dbReference>
<accession>A0AA96LBI6</accession>
<dbReference type="PRINTS" id="PR00032">
    <property type="entry name" value="HTHARAC"/>
</dbReference>
<dbReference type="EMBL" id="CP130318">
    <property type="protein sequence ID" value="WNQ08882.1"/>
    <property type="molecule type" value="Genomic_DNA"/>
</dbReference>
<reference evidence="5 6" key="1">
    <citation type="submission" date="2022-02" db="EMBL/GenBank/DDBJ databases">
        <title>Paenibacillus sp. MBLB1776 Whole Genome Shotgun Sequencing.</title>
        <authorList>
            <person name="Hwang C.Y."/>
            <person name="Cho E.-S."/>
            <person name="Seo M.-J."/>
        </authorList>
    </citation>
    <scope>NUCLEOTIDE SEQUENCE [LARGE SCALE GENOMIC DNA]</scope>
    <source>
        <strain evidence="5 6">MBLB1776</strain>
    </source>
</reference>
<dbReference type="Pfam" id="PF12833">
    <property type="entry name" value="HTH_18"/>
    <property type="match status" value="1"/>
</dbReference>
<dbReference type="PROSITE" id="PS01124">
    <property type="entry name" value="HTH_ARAC_FAMILY_2"/>
    <property type="match status" value="1"/>
</dbReference>
<dbReference type="InterPro" id="IPR018062">
    <property type="entry name" value="HTH_AraC-typ_CS"/>
</dbReference>
<dbReference type="Pfam" id="PF02311">
    <property type="entry name" value="AraC_binding"/>
    <property type="match status" value="1"/>
</dbReference>
<gene>
    <name evidence="5" type="ORF">MJA45_14605</name>
</gene>
<dbReference type="InterPro" id="IPR003313">
    <property type="entry name" value="AraC-bd"/>
</dbReference>
<dbReference type="PANTHER" id="PTHR43280">
    <property type="entry name" value="ARAC-FAMILY TRANSCRIPTIONAL REGULATOR"/>
    <property type="match status" value="1"/>
</dbReference>
<dbReference type="RefSeq" id="WP_315602649.1">
    <property type="nucleotide sequence ID" value="NZ_CP130318.1"/>
</dbReference>
<evidence type="ECO:0000313" key="6">
    <source>
        <dbReference type="Proteomes" id="UP001305702"/>
    </source>
</evidence>
<evidence type="ECO:0000259" key="4">
    <source>
        <dbReference type="PROSITE" id="PS01124"/>
    </source>
</evidence>
<sequence length="296" mass="34601">MTRYSNDAFLESPEFPFHAAPYRLEPGQLLEPHSHEFIEFVYIAEGSGIHTHRNNRYPIREGDVFIIEPDAEHSYLVHSPTGMTVYNILFHHTFLSHELESLSKVTPFVNFFFVEPFLRPSVQFQSHLTLDPAQRLDLLQLLTHLVKEYNDKRIGYRILVKTRLIEILIYLSRCYDLLQHRPMAAMASEHKMMERVCEFIELHHARPLSLAQVSQMCGMSTSSFTSKFKQAIGKTFIEYRNEVRIRVAKELLLHSDDNLLSIAHEVGFDDLSFFNKLFKQLLGVSPGKYRQLHRDH</sequence>
<dbReference type="GO" id="GO:0003700">
    <property type="term" value="F:DNA-binding transcription factor activity"/>
    <property type="evidence" value="ECO:0007669"/>
    <property type="project" value="InterPro"/>
</dbReference>
<dbReference type="Gene3D" id="2.60.120.10">
    <property type="entry name" value="Jelly Rolls"/>
    <property type="match status" value="1"/>
</dbReference>
<keyword evidence="1" id="KW-0805">Transcription regulation</keyword>
<dbReference type="InterPro" id="IPR018060">
    <property type="entry name" value="HTH_AraC"/>
</dbReference>
<dbReference type="KEGG" id="paun:MJA45_14605"/>
<proteinExistence type="predicted"/>
<organism evidence="5 6">
    <name type="scientific">Paenibacillus aurantius</name>
    <dbReference type="NCBI Taxonomy" id="2918900"/>
    <lineage>
        <taxon>Bacteria</taxon>
        <taxon>Bacillati</taxon>
        <taxon>Bacillota</taxon>
        <taxon>Bacilli</taxon>
        <taxon>Bacillales</taxon>
        <taxon>Paenibacillaceae</taxon>
        <taxon>Paenibacillus</taxon>
    </lineage>
</organism>
<protein>
    <submittedName>
        <fullName evidence="5">AraC family transcriptional regulator</fullName>
    </submittedName>
</protein>
<dbReference type="InterPro" id="IPR037923">
    <property type="entry name" value="HTH-like"/>
</dbReference>
<dbReference type="AlphaFoldDB" id="A0AA96LBI6"/>
<keyword evidence="3" id="KW-0804">Transcription</keyword>
<dbReference type="SUPFAM" id="SSF51215">
    <property type="entry name" value="Regulatory protein AraC"/>
    <property type="match status" value="1"/>
</dbReference>
<dbReference type="Proteomes" id="UP001305702">
    <property type="component" value="Chromosome"/>
</dbReference>
<evidence type="ECO:0000256" key="1">
    <source>
        <dbReference type="ARBA" id="ARBA00023015"/>
    </source>
</evidence>
<keyword evidence="6" id="KW-1185">Reference proteome</keyword>
<evidence type="ECO:0000256" key="3">
    <source>
        <dbReference type="ARBA" id="ARBA00023163"/>
    </source>
</evidence>
<dbReference type="PROSITE" id="PS00041">
    <property type="entry name" value="HTH_ARAC_FAMILY_1"/>
    <property type="match status" value="1"/>
</dbReference>
<keyword evidence="2" id="KW-0238">DNA-binding</keyword>
<dbReference type="SUPFAM" id="SSF46689">
    <property type="entry name" value="Homeodomain-like"/>
    <property type="match status" value="2"/>
</dbReference>
<dbReference type="Gene3D" id="1.10.10.60">
    <property type="entry name" value="Homeodomain-like"/>
    <property type="match status" value="2"/>
</dbReference>
<dbReference type="SMART" id="SM00342">
    <property type="entry name" value="HTH_ARAC"/>
    <property type="match status" value="1"/>
</dbReference>
<feature type="domain" description="HTH araC/xylS-type" evidence="4">
    <location>
        <begin position="194"/>
        <end position="292"/>
    </location>
</feature>
<dbReference type="InterPro" id="IPR014710">
    <property type="entry name" value="RmlC-like_jellyroll"/>
</dbReference>
<dbReference type="GO" id="GO:0043565">
    <property type="term" value="F:sequence-specific DNA binding"/>
    <property type="evidence" value="ECO:0007669"/>
    <property type="project" value="InterPro"/>
</dbReference>
<dbReference type="InterPro" id="IPR020449">
    <property type="entry name" value="Tscrpt_reg_AraC-type_HTH"/>
</dbReference>
<evidence type="ECO:0000313" key="5">
    <source>
        <dbReference type="EMBL" id="WNQ08882.1"/>
    </source>
</evidence>